<sequence length="37" mass="4175">MKKISEVARGVFSRCRHCIDMNDSISCVFIEKSSSLP</sequence>
<dbReference type="Proteomes" id="UP000033722">
    <property type="component" value="Unassembled WGS sequence"/>
</dbReference>
<protein>
    <submittedName>
        <fullName evidence="1">Uncharacterized protein</fullName>
    </submittedName>
</protein>
<evidence type="ECO:0000313" key="2">
    <source>
        <dbReference type="Proteomes" id="UP000033722"/>
    </source>
</evidence>
<comment type="caution">
    <text evidence="1">The sequence shown here is derived from an EMBL/GenBank/DDBJ whole genome shotgun (WGS) entry which is preliminary data.</text>
</comment>
<dbReference type="AlphaFoldDB" id="A0A0F3PSC4"/>
<name>A0A0F3PSC4_ANAPH</name>
<dbReference type="PATRIC" id="fig|1359157.3.peg.1232"/>
<proteinExistence type="predicted"/>
<reference evidence="1 2" key="1">
    <citation type="submission" date="2015-01" db="EMBL/GenBank/DDBJ databases">
        <title>Genome Sequencing of Rickettsiales.</title>
        <authorList>
            <person name="Daugherty S.C."/>
            <person name="Su Q."/>
            <person name="Abolude K."/>
            <person name="Beier-Sexton M."/>
            <person name="Carlyon J.A."/>
            <person name="Carter R."/>
            <person name="Day N.P."/>
            <person name="Dumler S.J."/>
            <person name="Dyachenko V."/>
            <person name="Godinez A."/>
            <person name="Kurtti T.J."/>
            <person name="Lichay M."/>
            <person name="Mullins K.E."/>
            <person name="Ott S."/>
            <person name="Pappas-Brown V."/>
            <person name="Paris D.H."/>
            <person name="Patel P."/>
            <person name="Richards A.L."/>
            <person name="Sadzewicz L."/>
            <person name="Sears K."/>
            <person name="Seidman D."/>
            <person name="Sengamalay N."/>
            <person name="Stenos J."/>
            <person name="Tallon L.J."/>
            <person name="Vincent G."/>
            <person name="Fraser C.M."/>
            <person name="Munderloh U."/>
            <person name="Dunning-Hotopp J.C."/>
        </authorList>
    </citation>
    <scope>NUCLEOTIDE SEQUENCE [LARGE SCALE GENOMIC DNA]</scope>
    <source>
        <strain evidence="1 2">CRT53-1</strain>
    </source>
</reference>
<gene>
    <name evidence="1" type="ORF">APHCRT_1364</name>
</gene>
<dbReference type="EMBL" id="LAOD01000029">
    <property type="protein sequence ID" value="KJV82109.1"/>
    <property type="molecule type" value="Genomic_DNA"/>
</dbReference>
<accession>A0A0F3PSC4</accession>
<organism evidence="1 2">
    <name type="scientific">Anaplasma phagocytophilum str. CRT53-1</name>
    <dbReference type="NCBI Taxonomy" id="1359157"/>
    <lineage>
        <taxon>Bacteria</taxon>
        <taxon>Pseudomonadati</taxon>
        <taxon>Pseudomonadota</taxon>
        <taxon>Alphaproteobacteria</taxon>
        <taxon>Rickettsiales</taxon>
        <taxon>Anaplasmataceae</taxon>
        <taxon>Anaplasma</taxon>
        <taxon>phagocytophilum group</taxon>
    </lineage>
</organism>
<evidence type="ECO:0000313" key="1">
    <source>
        <dbReference type="EMBL" id="KJV82109.1"/>
    </source>
</evidence>